<dbReference type="PANTHER" id="PTHR18964">
    <property type="entry name" value="ROK (REPRESSOR, ORF, KINASE) FAMILY"/>
    <property type="match status" value="1"/>
</dbReference>
<comment type="similarity">
    <text evidence="1">Belongs to the ROK (NagC/XylR) family.</text>
</comment>
<dbReference type="RefSeq" id="WP_151576098.1">
    <property type="nucleotide sequence ID" value="NZ_WBOT01000013.1"/>
</dbReference>
<comment type="caution">
    <text evidence="2">The sequence shown here is derived from an EMBL/GenBank/DDBJ whole genome shotgun (WGS) entry which is preliminary data.</text>
</comment>
<proteinExistence type="inferred from homology"/>
<dbReference type="Gene3D" id="3.30.420.40">
    <property type="match status" value="2"/>
</dbReference>
<dbReference type="SUPFAM" id="SSF53067">
    <property type="entry name" value="Actin-like ATPase domain"/>
    <property type="match status" value="1"/>
</dbReference>
<name>A0A7V7UTD0_9BACI</name>
<dbReference type="EMBL" id="WBOT01000013">
    <property type="protein sequence ID" value="KAB2329309.1"/>
    <property type="molecule type" value="Genomic_DNA"/>
</dbReference>
<gene>
    <name evidence="2" type="ORF">F7732_21625</name>
</gene>
<evidence type="ECO:0000256" key="1">
    <source>
        <dbReference type="ARBA" id="ARBA00006479"/>
    </source>
</evidence>
<dbReference type="PANTHER" id="PTHR18964:SF165">
    <property type="entry name" value="BETA-GLUCOSIDE KINASE"/>
    <property type="match status" value="1"/>
</dbReference>
<dbReference type="OrthoDB" id="9795247at2"/>
<evidence type="ECO:0000313" key="3">
    <source>
        <dbReference type="Proteomes" id="UP000441354"/>
    </source>
</evidence>
<dbReference type="Proteomes" id="UP000441354">
    <property type="component" value="Unassembled WGS sequence"/>
</dbReference>
<dbReference type="AlphaFoldDB" id="A0A7V7UTD0"/>
<keyword evidence="3" id="KW-1185">Reference proteome</keyword>
<organism evidence="2 3">
    <name type="scientific">Bacillus mesophilum</name>
    <dbReference type="NCBI Taxonomy" id="1071718"/>
    <lineage>
        <taxon>Bacteria</taxon>
        <taxon>Bacillati</taxon>
        <taxon>Bacillota</taxon>
        <taxon>Bacilli</taxon>
        <taxon>Bacillales</taxon>
        <taxon>Bacillaceae</taxon>
        <taxon>Bacillus</taxon>
    </lineage>
</organism>
<sequence length="303" mass="33637">MYAAFDIGGTEVKYAMLSVDGDFFHRGSFLTERDNGQLILNQMLDVISHYKDLKGIAISAPGFVNAYTGFIEKGGAITDFDGFNMKDYLEDKTGLPVTVENDVNCVALAEKWQGKAKKLEHFLCLTIGTGIGGAMVLDNKLYRGASFAAGEFGYMITHGLQGSSIDKSTLSSTASVYGLRKRYAEIKGISMKDITGVEIFEAADQGDEDAINEIESFYDHLSTGLYNLYFMFNPEKILIGGGISARTELLEEVRQRVCKLNDYIDENIIDICHFKNEAGLIGALYHHLEQYKTEKKDETVWKG</sequence>
<dbReference type="InterPro" id="IPR000600">
    <property type="entry name" value="ROK"/>
</dbReference>
<dbReference type="InterPro" id="IPR043129">
    <property type="entry name" value="ATPase_NBD"/>
</dbReference>
<dbReference type="CDD" id="cd24068">
    <property type="entry name" value="ASKHA_NBD_ROK_FnNanK-like"/>
    <property type="match status" value="1"/>
</dbReference>
<evidence type="ECO:0000313" key="2">
    <source>
        <dbReference type="EMBL" id="KAB2329309.1"/>
    </source>
</evidence>
<dbReference type="Pfam" id="PF00480">
    <property type="entry name" value="ROK"/>
    <property type="match status" value="1"/>
</dbReference>
<reference evidence="2 3" key="1">
    <citation type="journal article" date="2014" name="Arch. Microbiol.">
        <title>Bacillus mesophilum sp. nov., strain IITR-54T, a novel 4-chlorobiphenyl dechlorinating bacterium.</title>
        <authorList>
            <person name="Manickam N."/>
            <person name="Singh N.K."/>
            <person name="Bajaj A."/>
            <person name="Kumar R.M."/>
            <person name="Kaur G."/>
            <person name="Kaur N."/>
            <person name="Bala M."/>
            <person name="Kumar A."/>
            <person name="Mayilraj S."/>
        </authorList>
    </citation>
    <scope>NUCLEOTIDE SEQUENCE [LARGE SCALE GENOMIC DNA]</scope>
    <source>
        <strain evidence="2 3">IITR-54</strain>
    </source>
</reference>
<protein>
    <submittedName>
        <fullName evidence="2">ROK family protein</fullName>
    </submittedName>
</protein>
<accession>A0A7V7UTD0</accession>